<proteinExistence type="predicted"/>
<evidence type="ECO:0000256" key="2">
    <source>
        <dbReference type="ARBA" id="ARBA00022475"/>
    </source>
</evidence>
<dbReference type="EMBL" id="JBHTJM010000009">
    <property type="protein sequence ID" value="MFD0964332.1"/>
    <property type="molecule type" value="Genomic_DNA"/>
</dbReference>
<feature type="transmembrane region" description="Helical" evidence="6">
    <location>
        <begin position="329"/>
        <end position="348"/>
    </location>
</feature>
<comment type="caution">
    <text evidence="9">The sequence shown here is derived from an EMBL/GenBank/DDBJ whole genome shotgun (WGS) entry which is preliminary data.</text>
</comment>
<dbReference type="NCBIfam" id="TIGR00360">
    <property type="entry name" value="ComEC_N-term"/>
    <property type="match status" value="1"/>
</dbReference>
<dbReference type="InterPro" id="IPR025405">
    <property type="entry name" value="DUF4131"/>
</dbReference>
<feature type="transmembrane region" description="Helical" evidence="6">
    <location>
        <begin position="502"/>
        <end position="519"/>
    </location>
</feature>
<evidence type="ECO:0000256" key="5">
    <source>
        <dbReference type="ARBA" id="ARBA00023136"/>
    </source>
</evidence>
<organism evidence="9 10">
    <name type="scientific">Pseudofulvibacter geojedonensis</name>
    <dbReference type="NCBI Taxonomy" id="1123758"/>
    <lineage>
        <taxon>Bacteria</taxon>
        <taxon>Pseudomonadati</taxon>
        <taxon>Bacteroidota</taxon>
        <taxon>Flavobacteriia</taxon>
        <taxon>Flavobacteriales</taxon>
        <taxon>Flavobacteriaceae</taxon>
        <taxon>Pseudofulvibacter</taxon>
    </lineage>
</organism>
<comment type="subcellular location">
    <subcellularLocation>
        <location evidence="1">Cell membrane</location>
        <topology evidence="1">Multi-pass membrane protein</topology>
    </subcellularLocation>
</comment>
<feature type="transmembrane region" description="Helical" evidence="6">
    <location>
        <begin position="476"/>
        <end position="496"/>
    </location>
</feature>
<evidence type="ECO:0000313" key="9">
    <source>
        <dbReference type="EMBL" id="MFD0964332.1"/>
    </source>
</evidence>
<evidence type="ECO:0000256" key="6">
    <source>
        <dbReference type="SAM" id="Phobius"/>
    </source>
</evidence>
<feature type="domain" description="DUF4131" evidence="8">
    <location>
        <begin position="36"/>
        <end position="185"/>
    </location>
</feature>
<accession>A0ABW3I3Z3</accession>
<dbReference type="RefSeq" id="WP_377715881.1">
    <property type="nucleotide sequence ID" value="NZ_JBHTJM010000009.1"/>
</dbReference>
<feature type="transmembrane region" description="Helical" evidence="6">
    <location>
        <begin position="58"/>
        <end position="78"/>
    </location>
</feature>
<keyword evidence="4 6" id="KW-1133">Transmembrane helix</keyword>
<keyword evidence="2" id="KW-1003">Cell membrane</keyword>
<dbReference type="InterPro" id="IPR004477">
    <property type="entry name" value="ComEC_N"/>
</dbReference>
<name>A0ABW3I3Z3_9FLAO</name>
<evidence type="ECO:0000259" key="8">
    <source>
        <dbReference type="Pfam" id="PF13567"/>
    </source>
</evidence>
<feature type="transmembrane region" description="Helical" evidence="6">
    <location>
        <begin position="7"/>
        <end position="25"/>
    </location>
</feature>
<dbReference type="Pfam" id="PF03772">
    <property type="entry name" value="Competence"/>
    <property type="match status" value="1"/>
</dbReference>
<feature type="transmembrane region" description="Helical" evidence="6">
    <location>
        <begin position="385"/>
        <end position="405"/>
    </location>
</feature>
<feature type="transmembrane region" description="Helical" evidence="6">
    <location>
        <begin position="250"/>
        <end position="272"/>
    </location>
</feature>
<gene>
    <name evidence="9" type="ORF">ACFQ1O_09975</name>
</gene>
<evidence type="ECO:0000256" key="1">
    <source>
        <dbReference type="ARBA" id="ARBA00004651"/>
    </source>
</evidence>
<feature type="transmembrane region" description="Helical" evidence="6">
    <location>
        <begin position="284"/>
        <end position="300"/>
    </location>
</feature>
<dbReference type="Proteomes" id="UP001596997">
    <property type="component" value="Unassembled WGS sequence"/>
</dbReference>
<sequence length="667" mass="77252">MKLLNFLIIKITICLILGILIGYYFCPSSRLLFQVFSLLLILFCFQFFYTLNKSIQKPFFGLLTYILFLLIGCISTHIQTHSNQKNYYNKYAVADKPNLINIQLYKKLKPSKYHQRYLGKIIYLNRKKATGTILVNIADSLEAGIDSCFLSYTALTQFSQTKNPHQFNFKAYMAKKNIRHQLFLSAHNSKNYLSKPTIYGYTNNIRNRINKHLQPHIKNPNNLSIINALLLGQRQDINEDVYQNFTQAGAIHILAISGLHIGIIMLLLNWLLKPLQKLPKLKKCIPFIIITLLWFYAFIAGLSASVVRAVTMFSLLSIAIHFKRRTNTYNTLCISAFILLLCNPNYLFDVGFQLSYTAVFAIISIKPLFDKIWKPKNLVLKKLYDIFSVSLAAQIGIVPLSLYYFHQFPGLFMLSNLIIIPILGILLVFGFVIIITAYFNILNQLVPFYEYLIDLLQEFVAYIAQKEQFIFEQISFNSLNLISSYILIISFVILWNRFSVKKLALVLTSIIIFQSALLFNKYKHQKKNELIVFNQYKNTLIGMRNGQSLNYASSSENTRNNINNYIIGEFITEHKKDSIKNIYLVNQKKILLIDSKGIYKTSYKPNIVILTQSPKINLDRLINSLKPNLVIADNNNYKSYVTRWRSTCKKQKIPFHSTNEKGWVVIR</sequence>
<evidence type="ECO:0000259" key="7">
    <source>
        <dbReference type="Pfam" id="PF03772"/>
    </source>
</evidence>
<dbReference type="PANTHER" id="PTHR30619:SF1">
    <property type="entry name" value="RECOMBINATION PROTEIN 2"/>
    <property type="match status" value="1"/>
</dbReference>
<feature type="domain" description="ComEC/Rec2-related protein" evidence="7">
    <location>
        <begin position="229"/>
        <end position="497"/>
    </location>
</feature>
<evidence type="ECO:0000256" key="4">
    <source>
        <dbReference type="ARBA" id="ARBA00022989"/>
    </source>
</evidence>
<feature type="transmembrane region" description="Helical" evidence="6">
    <location>
        <begin position="417"/>
        <end position="439"/>
    </location>
</feature>
<dbReference type="InterPro" id="IPR052159">
    <property type="entry name" value="Competence_DNA_uptake"/>
</dbReference>
<dbReference type="PANTHER" id="PTHR30619">
    <property type="entry name" value="DNA INTERNALIZATION/COMPETENCE PROTEIN COMEC/REC2"/>
    <property type="match status" value="1"/>
</dbReference>
<protein>
    <submittedName>
        <fullName evidence="9">ComEC/Rec2 family competence protein</fullName>
    </submittedName>
</protein>
<keyword evidence="10" id="KW-1185">Reference proteome</keyword>
<feature type="transmembrane region" description="Helical" evidence="6">
    <location>
        <begin position="31"/>
        <end position="51"/>
    </location>
</feature>
<evidence type="ECO:0000313" key="10">
    <source>
        <dbReference type="Proteomes" id="UP001596997"/>
    </source>
</evidence>
<keyword evidence="5 6" id="KW-0472">Membrane</keyword>
<keyword evidence="3 6" id="KW-0812">Transmembrane</keyword>
<reference evidence="10" key="1">
    <citation type="journal article" date="2019" name="Int. J. Syst. Evol. Microbiol.">
        <title>The Global Catalogue of Microorganisms (GCM) 10K type strain sequencing project: providing services to taxonomists for standard genome sequencing and annotation.</title>
        <authorList>
            <consortium name="The Broad Institute Genomics Platform"/>
            <consortium name="The Broad Institute Genome Sequencing Center for Infectious Disease"/>
            <person name="Wu L."/>
            <person name="Ma J."/>
        </authorList>
    </citation>
    <scope>NUCLEOTIDE SEQUENCE [LARGE SCALE GENOMIC DNA]</scope>
    <source>
        <strain evidence="10">CCUG 62114</strain>
    </source>
</reference>
<evidence type="ECO:0000256" key="3">
    <source>
        <dbReference type="ARBA" id="ARBA00022692"/>
    </source>
</evidence>
<dbReference type="Pfam" id="PF13567">
    <property type="entry name" value="DUF4131"/>
    <property type="match status" value="1"/>
</dbReference>